<keyword evidence="1 3" id="KW-0378">Hydrolase</keyword>
<dbReference type="InterPro" id="IPR017853">
    <property type="entry name" value="GH"/>
</dbReference>
<dbReference type="InterPro" id="IPR001223">
    <property type="entry name" value="Glyco_hydro18_cat"/>
</dbReference>
<evidence type="ECO:0000256" key="3">
    <source>
        <dbReference type="RuleBase" id="RU000489"/>
    </source>
</evidence>
<feature type="domain" description="GH18" evidence="6">
    <location>
        <begin position="51"/>
        <end position="303"/>
    </location>
</feature>
<dbReference type="GO" id="GO:0004553">
    <property type="term" value="F:hydrolase activity, hydrolyzing O-glycosyl compounds"/>
    <property type="evidence" value="ECO:0007669"/>
    <property type="project" value="InterPro"/>
</dbReference>
<keyword evidence="5" id="KW-0732">Signal</keyword>
<dbReference type="GO" id="GO:0005975">
    <property type="term" value="P:carbohydrate metabolic process"/>
    <property type="evidence" value="ECO:0007669"/>
    <property type="project" value="InterPro"/>
</dbReference>
<dbReference type="RefSeq" id="WP_188936236.1">
    <property type="nucleotide sequence ID" value="NZ_BMJC01000005.1"/>
</dbReference>
<dbReference type="Gene3D" id="3.20.20.80">
    <property type="entry name" value="Glycosidases"/>
    <property type="match status" value="1"/>
</dbReference>
<sequence>MKKQTFSIALILSLLSITCTKYDNKSTTSQALSTTPVKTTASLLATALTTPFTTAYVEVNSNSFHNPGCFTYGSPAKQVFGFAVIFAANINADANGNAVLYFNPQVQSTLNSGNIAYLKSLGIKVLLTVLGNHENAGWGCFTTYAQADSFAVQCAKAVTQYGLDGIDIDDEYSTCTTNTSSLVIALSALRAELGTSKYITKALFNDTQYFSATYNGKKAGDILDYGWEMSYGNTNYSGRLQPYVSAGMAKSKLGIGIDIGGTDEATAAKFVKNNGYAAVMVYNVSTTSQTNLSKVTNTLFGKATNVTANCLQ</sequence>
<evidence type="ECO:0000256" key="5">
    <source>
        <dbReference type="SAM" id="SignalP"/>
    </source>
</evidence>
<evidence type="ECO:0000256" key="1">
    <source>
        <dbReference type="ARBA" id="ARBA00022801"/>
    </source>
</evidence>
<dbReference type="Pfam" id="PF00704">
    <property type="entry name" value="Glyco_hydro_18"/>
    <property type="match status" value="1"/>
</dbReference>
<protein>
    <submittedName>
        <fullName evidence="7">Chitinase</fullName>
    </submittedName>
</protein>
<dbReference type="SUPFAM" id="SSF51445">
    <property type="entry name" value="(Trans)glycosidases"/>
    <property type="match status" value="1"/>
</dbReference>
<evidence type="ECO:0000256" key="4">
    <source>
        <dbReference type="RuleBase" id="RU004453"/>
    </source>
</evidence>
<evidence type="ECO:0000313" key="8">
    <source>
        <dbReference type="Proteomes" id="UP000607559"/>
    </source>
</evidence>
<dbReference type="PROSITE" id="PS01095">
    <property type="entry name" value="GH18_1"/>
    <property type="match status" value="1"/>
</dbReference>
<evidence type="ECO:0000256" key="2">
    <source>
        <dbReference type="ARBA" id="ARBA00023295"/>
    </source>
</evidence>
<gene>
    <name evidence="7" type="ORF">GCM10011511_45910</name>
</gene>
<dbReference type="InterPro" id="IPR001579">
    <property type="entry name" value="Glyco_hydro_18_chit_AS"/>
</dbReference>
<reference evidence="7" key="2">
    <citation type="submission" date="2020-09" db="EMBL/GenBank/DDBJ databases">
        <authorList>
            <person name="Sun Q."/>
            <person name="Zhou Y."/>
        </authorList>
    </citation>
    <scope>NUCLEOTIDE SEQUENCE</scope>
    <source>
        <strain evidence="7">CGMCC 1.15448</strain>
    </source>
</reference>
<keyword evidence="8" id="KW-1185">Reference proteome</keyword>
<comment type="similarity">
    <text evidence="4">Belongs to the glycosyl hydrolase 18 family.</text>
</comment>
<reference evidence="7" key="1">
    <citation type="journal article" date="2014" name="Int. J. Syst. Evol. Microbiol.">
        <title>Complete genome sequence of Corynebacterium casei LMG S-19264T (=DSM 44701T), isolated from a smear-ripened cheese.</title>
        <authorList>
            <consortium name="US DOE Joint Genome Institute (JGI-PGF)"/>
            <person name="Walter F."/>
            <person name="Albersmeier A."/>
            <person name="Kalinowski J."/>
            <person name="Ruckert C."/>
        </authorList>
    </citation>
    <scope>NUCLEOTIDE SEQUENCE</scope>
    <source>
        <strain evidence="7">CGMCC 1.15448</strain>
    </source>
</reference>
<dbReference type="Proteomes" id="UP000607559">
    <property type="component" value="Unassembled WGS sequence"/>
</dbReference>
<dbReference type="AlphaFoldDB" id="A0A8J2UHI1"/>
<keyword evidence="2 3" id="KW-0326">Glycosidase</keyword>
<organism evidence="7 8">
    <name type="scientific">Puia dinghuensis</name>
    <dbReference type="NCBI Taxonomy" id="1792502"/>
    <lineage>
        <taxon>Bacteria</taxon>
        <taxon>Pseudomonadati</taxon>
        <taxon>Bacteroidota</taxon>
        <taxon>Chitinophagia</taxon>
        <taxon>Chitinophagales</taxon>
        <taxon>Chitinophagaceae</taxon>
        <taxon>Puia</taxon>
    </lineage>
</organism>
<feature type="chain" id="PRO_5035268240" evidence="5">
    <location>
        <begin position="22"/>
        <end position="312"/>
    </location>
</feature>
<dbReference type="PROSITE" id="PS51910">
    <property type="entry name" value="GH18_2"/>
    <property type="match status" value="1"/>
</dbReference>
<comment type="caution">
    <text evidence="7">The sequence shown here is derived from an EMBL/GenBank/DDBJ whole genome shotgun (WGS) entry which is preliminary data.</text>
</comment>
<evidence type="ECO:0000259" key="6">
    <source>
        <dbReference type="PROSITE" id="PS51910"/>
    </source>
</evidence>
<dbReference type="EMBL" id="BMJC01000005">
    <property type="protein sequence ID" value="GGB16935.1"/>
    <property type="molecule type" value="Genomic_DNA"/>
</dbReference>
<accession>A0A8J2UHI1</accession>
<evidence type="ECO:0000313" key="7">
    <source>
        <dbReference type="EMBL" id="GGB16935.1"/>
    </source>
</evidence>
<feature type="signal peptide" evidence="5">
    <location>
        <begin position="1"/>
        <end position="21"/>
    </location>
</feature>
<name>A0A8J2UHI1_9BACT</name>
<proteinExistence type="inferred from homology"/>